<comment type="similarity">
    <text evidence="5">Belongs to the zinc-containing alcohol dehydrogenase family.</text>
</comment>
<dbReference type="FunFam" id="3.40.50.720:FF:000022">
    <property type="entry name" value="Cinnamyl alcohol dehydrogenase"/>
    <property type="match status" value="1"/>
</dbReference>
<comment type="caution">
    <text evidence="7">The sequence shown here is derived from an EMBL/GenBank/DDBJ whole genome shotgun (WGS) entry which is preliminary data.</text>
</comment>
<dbReference type="AlphaFoldDB" id="A0A1A0H9S9"/>
<dbReference type="InterPro" id="IPR011032">
    <property type="entry name" value="GroES-like_sf"/>
</dbReference>
<dbReference type="PANTHER" id="PTHR42683">
    <property type="entry name" value="ALDEHYDE REDUCTASE"/>
    <property type="match status" value="1"/>
</dbReference>
<dbReference type="RefSeq" id="XP_018711394.1">
    <property type="nucleotide sequence ID" value="XM_018857560.1"/>
</dbReference>
<dbReference type="CDD" id="cd05283">
    <property type="entry name" value="CAD1"/>
    <property type="match status" value="1"/>
</dbReference>
<dbReference type="STRING" id="869754.A0A1A0H9S9"/>
<evidence type="ECO:0000256" key="3">
    <source>
        <dbReference type="ARBA" id="ARBA00022833"/>
    </source>
</evidence>
<keyword evidence="3 5" id="KW-0862">Zinc</keyword>
<evidence type="ECO:0000313" key="7">
    <source>
        <dbReference type="EMBL" id="OBA20884.1"/>
    </source>
</evidence>
<keyword evidence="4" id="KW-0560">Oxidoreductase</keyword>
<reference evidence="7 8" key="1">
    <citation type="submission" date="2016-05" db="EMBL/GenBank/DDBJ databases">
        <title>Comparative genomics of biotechnologically important yeasts.</title>
        <authorList>
            <consortium name="DOE Joint Genome Institute"/>
            <person name="Riley R."/>
            <person name="Haridas S."/>
            <person name="Wolfe K.H."/>
            <person name="Lopes M.R."/>
            <person name="Hittinger C.T."/>
            <person name="Goker M."/>
            <person name="Salamov A."/>
            <person name="Wisecaver J."/>
            <person name="Long T.M."/>
            <person name="Aerts A.L."/>
            <person name="Barry K."/>
            <person name="Choi C."/>
            <person name="Clum A."/>
            <person name="Coughlan A.Y."/>
            <person name="Deshpande S."/>
            <person name="Douglass A.P."/>
            <person name="Hanson S.J."/>
            <person name="Klenk H.-P."/>
            <person name="LaButti K."/>
            <person name="Lapidus A."/>
            <person name="Lindquist E."/>
            <person name="Lipzen A."/>
            <person name="Meier-kolthoff J.P."/>
            <person name="Ohm R.A."/>
            <person name="Otillar R.P."/>
            <person name="Pangilinan J."/>
            <person name="Peng Y."/>
            <person name="Rokas A."/>
            <person name="Rosa C.A."/>
            <person name="Scheuner C."/>
            <person name="Sibirny A.A."/>
            <person name="Slot J.C."/>
            <person name="Stielow J.B."/>
            <person name="Sun H."/>
            <person name="Kurtzman C.P."/>
            <person name="Blackwell M."/>
            <person name="Grigoriev I.V."/>
            <person name="Jeffries T.W."/>
        </authorList>
    </citation>
    <scope>NUCLEOTIDE SEQUENCE [LARGE SCALE GENOMIC DNA]</scope>
    <source>
        <strain evidence="7 8">NRRL YB-4993</strain>
    </source>
</reference>
<organism evidence="7 8">
    <name type="scientific">Metschnikowia bicuspidata var. bicuspidata NRRL YB-4993</name>
    <dbReference type="NCBI Taxonomy" id="869754"/>
    <lineage>
        <taxon>Eukaryota</taxon>
        <taxon>Fungi</taxon>
        <taxon>Dikarya</taxon>
        <taxon>Ascomycota</taxon>
        <taxon>Saccharomycotina</taxon>
        <taxon>Pichiomycetes</taxon>
        <taxon>Metschnikowiaceae</taxon>
        <taxon>Metschnikowia</taxon>
    </lineage>
</organism>
<dbReference type="Proteomes" id="UP000092555">
    <property type="component" value="Unassembled WGS sequence"/>
</dbReference>
<dbReference type="SUPFAM" id="SSF50129">
    <property type="entry name" value="GroES-like"/>
    <property type="match status" value="1"/>
</dbReference>
<evidence type="ECO:0000313" key="8">
    <source>
        <dbReference type="Proteomes" id="UP000092555"/>
    </source>
</evidence>
<accession>A0A1A0H9S9</accession>
<dbReference type="InterPro" id="IPR036291">
    <property type="entry name" value="NAD(P)-bd_dom_sf"/>
</dbReference>
<dbReference type="GO" id="GO:0008270">
    <property type="term" value="F:zinc ion binding"/>
    <property type="evidence" value="ECO:0007669"/>
    <property type="project" value="InterPro"/>
</dbReference>
<dbReference type="Gene3D" id="3.40.50.720">
    <property type="entry name" value="NAD(P)-binding Rossmann-like Domain"/>
    <property type="match status" value="1"/>
</dbReference>
<dbReference type="InterPro" id="IPR047109">
    <property type="entry name" value="CAD-like"/>
</dbReference>
<evidence type="ECO:0000256" key="1">
    <source>
        <dbReference type="ARBA" id="ARBA00001947"/>
    </source>
</evidence>
<dbReference type="OrthoDB" id="1879366at2759"/>
<keyword evidence="8" id="KW-1185">Reference proteome</keyword>
<dbReference type="InterPro" id="IPR002328">
    <property type="entry name" value="ADH_Zn_CS"/>
</dbReference>
<proteinExistence type="inferred from homology"/>
<feature type="domain" description="Enoyl reductase (ER)" evidence="6">
    <location>
        <begin position="10"/>
        <end position="336"/>
    </location>
</feature>
<comment type="cofactor">
    <cofactor evidence="1 5">
        <name>Zn(2+)</name>
        <dbReference type="ChEBI" id="CHEBI:29105"/>
    </cofactor>
</comment>
<dbReference type="InterPro" id="IPR020843">
    <property type="entry name" value="ER"/>
</dbReference>
<dbReference type="EMBL" id="LXTC01000003">
    <property type="protein sequence ID" value="OBA20884.1"/>
    <property type="molecule type" value="Genomic_DNA"/>
</dbReference>
<evidence type="ECO:0000256" key="2">
    <source>
        <dbReference type="ARBA" id="ARBA00022723"/>
    </source>
</evidence>
<dbReference type="InterPro" id="IPR013154">
    <property type="entry name" value="ADH-like_N"/>
</dbReference>
<dbReference type="Pfam" id="PF00107">
    <property type="entry name" value="ADH_zinc_N"/>
    <property type="match status" value="1"/>
</dbReference>
<keyword evidence="2 5" id="KW-0479">Metal-binding</keyword>
<evidence type="ECO:0000259" key="6">
    <source>
        <dbReference type="SMART" id="SM00829"/>
    </source>
</evidence>
<evidence type="ECO:0000256" key="4">
    <source>
        <dbReference type="ARBA" id="ARBA00023002"/>
    </source>
</evidence>
<evidence type="ECO:0000256" key="5">
    <source>
        <dbReference type="RuleBase" id="RU361277"/>
    </source>
</evidence>
<dbReference type="GO" id="GO:0016616">
    <property type="term" value="F:oxidoreductase activity, acting on the CH-OH group of donors, NAD or NADP as acceptor"/>
    <property type="evidence" value="ECO:0007669"/>
    <property type="project" value="InterPro"/>
</dbReference>
<dbReference type="GeneID" id="30030536"/>
<dbReference type="Pfam" id="PF08240">
    <property type="entry name" value="ADH_N"/>
    <property type="match status" value="1"/>
</dbReference>
<dbReference type="SMART" id="SM00829">
    <property type="entry name" value="PKS_ER"/>
    <property type="match status" value="1"/>
</dbReference>
<gene>
    <name evidence="7" type="ORF">METBIDRAFT_42615</name>
</gene>
<name>A0A1A0H9S9_9ASCO</name>
<dbReference type="Gene3D" id="3.90.180.10">
    <property type="entry name" value="Medium-chain alcohol dehydrogenases, catalytic domain"/>
    <property type="match status" value="1"/>
</dbReference>
<dbReference type="PROSITE" id="PS00059">
    <property type="entry name" value="ADH_ZINC"/>
    <property type="match status" value="1"/>
</dbReference>
<sequence>MYPETFEAIGVLDYDDWLNPKRFEYKPQEFRDYDVDVEIIACGVCGSDIHAASGNWGRPYAPVAVGHEIVGKIVKIGPNAKEGLKLGDRVGIGAQCDSDGTCVACEQNLDSNCRKSVGTYFGTYPESGVNTIGGNASHIRVNSKFAFKIPDSLETEYVAPLLCGGITGFSPLLQAKVGKGTKVGISGIGGIGHMTILFAKAMGAEVYAISRSHSKEKLAKELGADHFCATEDDDFVEKFSDTIDLLVNTSSSFKGASFDKTLSMIRPRGKMIFITAPPADESLTLPPMTMLFNNLSVQGSAIGPVDEIQYMLEFAAEHKIKPWVETVDISEDNLGKTWKRTEDGDVKFRFTMVGYDKCFKK</sequence>
<dbReference type="InterPro" id="IPR013149">
    <property type="entry name" value="ADH-like_C"/>
</dbReference>
<dbReference type="SUPFAM" id="SSF51735">
    <property type="entry name" value="NAD(P)-binding Rossmann-fold domains"/>
    <property type="match status" value="1"/>
</dbReference>
<protein>
    <submittedName>
        <fullName evidence="7">GroES-like protein</fullName>
    </submittedName>
</protein>